<keyword evidence="4" id="KW-1185">Reference proteome</keyword>
<accession>A0A197K8E2</accession>
<keyword evidence="2" id="KW-1133">Transmembrane helix</keyword>
<name>A0A197K8E2_9FUNG</name>
<evidence type="ECO:0000256" key="1">
    <source>
        <dbReference type="SAM" id="MobiDB-lite"/>
    </source>
</evidence>
<proteinExistence type="predicted"/>
<evidence type="ECO:0000313" key="4">
    <source>
        <dbReference type="Proteomes" id="UP000078512"/>
    </source>
</evidence>
<dbReference type="AlphaFoldDB" id="A0A197K8E2"/>
<reference evidence="3 4" key="1">
    <citation type="submission" date="2016-05" db="EMBL/GenBank/DDBJ databases">
        <title>Genome sequencing reveals origins of a unique bacterial endosymbiosis in the earliest lineages of terrestrial Fungi.</title>
        <authorList>
            <consortium name="DOE Joint Genome Institute"/>
            <person name="Uehling J."/>
            <person name="Gryganskyi A."/>
            <person name="Hameed K."/>
            <person name="Tschaplinski T."/>
            <person name="Misztal P."/>
            <person name="Wu S."/>
            <person name="Desiro A."/>
            <person name="Vande Pol N."/>
            <person name="Du Z.-Y."/>
            <person name="Zienkiewicz A."/>
            <person name="Zienkiewicz K."/>
            <person name="Morin E."/>
            <person name="Tisserant E."/>
            <person name="Splivallo R."/>
            <person name="Hainaut M."/>
            <person name="Henrissat B."/>
            <person name="Ohm R."/>
            <person name="Kuo A."/>
            <person name="Yan J."/>
            <person name="Lipzen A."/>
            <person name="Nolan M."/>
            <person name="Labutti K."/>
            <person name="Barry K."/>
            <person name="Goldstein A."/>
            <person name="Labbe J."/>
            <person name="Schadt C."/>
            <person name="Tuskan G."/>
            <person name="Grigoriev I."/>
            <person name="Martin F."/>
            <person name="Vilgalys R."/>
            <person name="Bonito G."/>
        </authorList>
    </citation>
    <scope>NUCLEOTIDE SEQUENCE [LARGE SCALE GENOMIC DNA]</scope>
    <source>
        <strain evidence="3 4">AG-77</strain>
    </source>
</reference>
<keyword evidence="2" id="KW-0812">Transmembrane</keyword>
<feature type="transmembrane region" description="Helical" evidence="2">
    <location>
        <begin position="32"/>
        <end position="48"/>
    </location>
</feature>
<evidence type="ECO:0000313" key="3">
    <source>
        <dbReference type="EMBL" id="OAQ32966.1"/>
    </source>
</evidence>
<gene>
    <name evidence="3" type="ORF">K457DRAFT_278808</name>
</gene>
<organism evidence="3 4">
    <name type="scientific">Linnemannia elongata AG-77</name>
    <dbReference type="NCBI Taxonomy" id="1314771"/>
    <lineage>
        <taxon>Eukaryota</taxon>
        <taxon>Fungi</taxon>
        <taxon>Fungi incertae sedis</taxon>
        <taxon>Mucoromycota</taxon>
        <taxon>Mortierellomycotina</taxon>
        <taxon>Mortierellomycetes</taxon>
        <taxon>Mortierellales</taxon>
        <taxon>Mortierellaceae</taxon>
        <taxon>Linnemannia</taxon>
    </lineage>
</organism>
<feature type="region of interest" description="Disordered" evidence="1">
    <location>
        <begin position="1"/>
        <end position="24"/>
    </location>
</feature>
<dbReference type="EMBL" id="KV442023">
    <property type="protein sequence ID" value="OAQ32966.1"/>
    <property type="molecule type" value="Genomic_DNA"/>
</dbReference>
<evidence type="ECO:0000256" key="2">
    <source>
        <dbReference type="SAM" id="Phobius"/>
    </source>
</evidence>
<protein>
    <submittedName>
        <fullName evidence="3">Uncharacterized protein</fullName>
    </submittedName>
</protein>
<keyword evidence="2" id="KW-0472">Membrane</keyword>
<sequence length="56" mass="6735">MNIYQFQSTASTINQAQRQAGSTKFRNRNNKNIVPFFVFMHLVTFFNMRKTTTDRW</sequence>
<dbReference type="Proteomes" id="UP000078512">
    <property type="component" value="Unassembled WGS sequence"/>
</dbReference>